<accession>A0A517XVK8</accession>
<dbReference type="EMBL" id="CP036273">
    <property type="protein sequence ID" value="QDU21514.1"/>
    <property type="molecule type" value="Genomic_DNA"/>
</dbReference>
<evidence type="ECO:0000313" key="1">
    <source>
        <dbReference type="EMBL" id="QDU21514.1"/>
    </source>
</evidence>
<keyword evidence="2" id="KW-1185">Reference proteome</keyword>
<reference evidence="1 2" key="1">
    <citation type="submission" date="2019-02" db="EMBL/GenBank/DDBJ databases">
        <title>Deep-cultivation of Planctomycetes and their phenomic and genomic characterization uncovers novel biology.</title>
        <authorList>
            <person name="Wiegand S."/>
            <person name="Jogler M."/>
            <person name="Boedeker C."/>
            <person name="Pinto D."/>
            <person name="Vollmers J."/>
            <person name="Rivas-Marin E."/>
            <person name="Kohn T."/>
            <person name="Peeters S.H."/>
            <person name="Heuer A."/>
            <person name="Rast P."/>
            <person name="Oberbeckmann S."/>
            <person name="Bunk B."/>
            <person name="Jeske O."/>
            <person name="Meyerdierks A."/>
            <person name="Storesund J.E."/>
            <person name="Kallscheuer N."/>
            <person name="Luecker S."/>
            <person name="Lage O.M."/>
            <person name="Pohl T."/>
            <person name="Merkel B.J."/>
            <person name="Hornburger P."/>
            <person name="Mueller R.-W."/>
            <person name="Bruemmer F."/>
            <person name="Labrenz M."/>
            <person name="Spormann A.M."/>
            <person name="Op den Camp H."/>
            <person name="Overmann J."/>
            <person name="Amann R."/>
            <person name="Jetten M.S.M."/>
            <person name="Mascher T."/>
            <person name="Medema M.H."/>
            <person name="Devos D.P."/>
            <person name="Kaster A.-K."/>
            <person name="Ovreas L."/>
            <person name="Rohde M."/>
            <person name="Galperin M.Y."/>
            <person name="Jogler C."/>
        </authorList>
    </citation>
    <scope>NUCLEOTIDE SEQUENCE [LARGE SCALE GENOMIC DNA]</scope>
    <source>
        <strain evidence="1 2">ETA_A1</strain>
    </source>
</reference>
<name>A0A517XVK8_9BACT</name>
<gene>
    <name evidence="1" type="ORF">ETAA1_34810</name>
</gene>
<dbReference type="KEGG" id="uli:ETAA1_34810"/>
<dbReference type="Gene3D" id="3.40.30.10">
    <property type="entry name" value="Glutaredoxin"/>
    <property type="match status" value="1"/>
</dbReference>
<dbReference type="Proteomes" id="UP000319576">
    <property type="component" value="Chromosome"/>
</dbReference>
<sequence length="30" mass="3239">MNGELVYSKLATGTFPAEDEVVNAVGERLK</sequence>
<protein>
    <submittedName>
        <fullName evidence="1">Uncharacterized protein</fullName>
    </submittedName>
</protein>
<organism evidence="1 2">
    <name type="scientific">Urbifossiella limnaea</name>
    <dbReference type="NCBI Taxonomy" id="2528023"/>
    <lineage>
        <taxon>Bacteria</taxon>
        <taxon>Pseudomonadati</taxon>
        <taxon>Planctomycetota</taxon>
        <taxon>Planctomycetia</taxon>
        <taxon>Gemmatales</taxon>
        <taxon>Gemmataceae</taxon>
        <taxon>Urbifossiella</taxon>
    </lineage>
</organism>
<evidence type="ECO:0000313" key="2">
    <source>
        <dbReference type="Proteomes" id="UP000319576"/>
    </source>
</evidence>
<proteinExistence type="predicted"/>
<dbReference type="AlphaFoldDB" id="A0A517XVK8"/>